<evidence type="ECO:0000313" key="2">
    <source>
        <dbReference type="Proteomes" id="UP001620273"/>
    </source>
</evidence>
<comment type="caution">
    <text evidence="1">The sequence shown here is derived from an EMBL/GenBank/DDBJ whole genome shotgun (WGS) entry which is preliminary data.</text>
</comment>
<name>A0ABW8KP01_9BIFI</name>
<sequence>MVWLVVGWFVLFSDWEILGRAAVLLRCGGCAAAGDGYRTVLVM</sequence>
<keyword evidence="2" id="KW-1185">Reference proteome</keyword>
<dbReference type="EMBL" id="JAOQBW010000001">
    <property type="protein sequence ID" value="MFK3575715.1"/>
    <property type="molecule type" value="Genomic_DNA"/>
</dbReference>
<organism evidence="1 2">
    <name type="scientific">Bifidobacterium thermacidophilum</name>
    <dbReference type="NCBI Taxonomy" id="246618"/>
    <lineage>
        <taxon>Bacteria</taxon>
        <taxon>Bacillati</taxon>
        <taxon>Actinomycetota</taxon>
        <taxon>Actinomycetes</taxon>
        <taxon>Bifidobacteriales</taxon>
        <taxon>Bifidobacteriaceae</taxon>
        <taxon>Bifidobacterium</taxon>
    </lineage>
</organism>
<reference evidence="1 2" key="1">
    <citation type="submission" date="2022-09" db="EMBL/GenBank/DDBJ databases">
        <title>Genome sequencing of four strains from tibetan pig.</title>
        <authorList>
            <person name="Feng J."/>
        </authorList>
    </citation>
    <scope>NUCLEOTIDE SEQUENCE [LARGE SCALE GENOMIC DNA]</scope>
    <source>
        <strain evidence="1 2">11-1-1</strain>
    </source>
</reference>
<dbReference type="Proteomes" id="UP001620273">
    <property type="component" value="Unassembled WGS sequence"/>
</dbReference>
<evidence type="ECO:0000313" key="1">
    <source>
        <dbReference type="EMBL" id="MFK3575715.1"/>
    </source>
</evidence>
<accession>A0ABW8KP01</accession>
<protein>
    <submittedName>
        <fullName evidence="1">Uncharacterized protein</fullName>
    </submittedName>
</protein>
<dbReference type="RefSeq" id="WP_404439972.1">
    <property type="nucleotide sequence ID" value="NZ_JAOQBW010000001.1"/>
</dbReference>
<proteinExistence type="predicted"/>
<gene>
    <name evidence="1" type="ORF">OCH74_02350</name>
</gene>